<organism evidence="10 11">
    <name type="scientific">Citrus x changshan-huyou</name>
    <dbReference type="NCBI Taxonomy" id="2935761"/>
    <lineage>
        <taxon>Eukaryota</taxon>
        <taxon>Viridiplantae</taxon>
        <taxon>Streptophyta</taxon>
        <taxon>Embryophyta</taxon>
        <taxon>Tracheophyta</taxon>
        <taxon>Spermatophyta</taxon>
        <taxon>Magnoliopsida</taxon>
        <taxon>eudicotyledons</taxon>
        <taxon>Gunneridae</taxon>
        <taxon>Pentapetalae</taxon>
        <taxon>rosids</taxon>
        <taxon>malvids</taxon>
        <taxon>Sapindales</taxon>
        <taxon>Rutaceae</taxon>
        <taxon>Aurantioideae</taxon>
        <taxon>Citrus</taxon>
    </lineage>
</organism>
<evidence type="ECO:0000259" key="8">
    <source>
        <dbReference type="Pfam" id="PF04116"/>
    </source>
</evidence>
<comment type="subcellular location">
    <subcellularLocation>
        <location evidence="1">Membrane</location>
        <topology evidence="1">Multi-pass membrane protein</topology>
    </subcellularLocation>
</comment>
<evidence type="ECO:0000313" key="11">
    <source>
        <dbReference type="Proteomes" id="UP001428341"/>
    </source>
</evidence>
<evidence type="ECO:0000256" key="6">
    <source>
        <dbReference type="SAM" id="MobiDB-lite"/>
    </source>
</evidence>
<dbReference type="InterPro" id="IPR021940">
    <property type="entry name" value="CER1-like_C"/>
</dbReference>
<evidence type="ECO:0000256" key="7">
    <source>
        <dbReference type="SAM" id="Phobius"/>
    </source>
</evidence>
<dbReference type="AlphaFoldDB" id="A0AAP0MGC9"/>
<dbReference type="EMBL" id="JBCGBO010000005">
    <property type="protein sequence ID" value="KAK9202631.1"/>
    <property type="molecule type" value="Genomic_DNA"/>
</dbReference>
<feature type="transmembrane region" description="Helical" evidence="7">
    <location>
        <begin position="133"/>
        <end position="154"/>
    </location>
</feature>
<comment type="caution">
    <text evidence="10">The sequence shown here is derived from an EMBL/GenBank/DDBJ whole genome shotgun (WGS) entry which is preliminary data.</text>
</comment>
<keyword evidence="11" id="KW-1185">Reference proteome</keyword>
<evidence type="ECO:0000256" key="2">
    <source>
        <dbReference type="ARBA" id="ARBA00009324"/>
    </source>
</evidence>
<evidence type="ECO:0000256" key="4">
    <source>
        <dbReference type="ARBA" id="ARBA00022989"/>
    </source>
</evidence>
<dbReference type="Pfam" id="PF04116">
    <property type="entry name" value="FA_hydroxylase"/>
    <property type="match status" value="1"/>
</dbReference>
<dbReference type="PANTHER" id="PTHR11863">
    <property type="entry name" value="STEROL DESATURASE"/>
    <property type="match status" value="1"/>
</dbReference>
<proteinExistence type="inferred from homology"/>
<feature type="transmembrane region" description="Helical" evidence="7">
    <location>
        <begin position="217"/>
        <end position="247"/>
    </location>
</feature>
<feature type="domain" description="Very-long-chain aldehyde decarbonylase CER1-like C-terminal" evidence="9">
    <location>
        <begin position="499"/>
        <end position="667"/>
    </location>
</feature>
<name>A0AAP0MGC9_9ROSI</name>
<dbReference type="GO" id="GO:0016491">
    <property type="term" value="F:oxidoreductase activity"/>
    <property type="evidence" value="ECO:0007669"/>
    <property type="project" value="InterPro"/>
</dbReference>
<evidence type="ECO:0000256" key="1">
    <source>
        <dbReference type="ARBA" id="ARBA00004141"/>
    </source>
</evidence>
<protein>
    <submittedName>
        <fullName evidence="10">Uncharacterized protein</fullName>
    </submittedName>
</protein>
<dbReference type="GO" id="GO:0008610">
    <property type="term" value="P:lipid biosynthetic process"/>
    <property type="evidence" value="ECO:0007669"/>
    <property type="project" value="InterPro"/>
</dbReference>
<dbReference type="Pfam" id="PF12076">
    <property type="entry name" value="CER1-like_C"/>
    <property type="match status" value="1"/>
</dbReference>
<dbReference type="GO" id="GO:0016020">
    <property type="term" value="C:membrane"/>
    <property type="evidence" value="ECO:0007669"/>
    <property type="project" value="UniProtKB-SubCell"/>
</dbReference>
<reference evidence="10 11" key="1">
    <citation type="submission" date="2024-05" db="EMBL/GenBank/DDBJ databases">
        <title>Haplotype-resolved chromosome-level genome assembly of Huyou (Citrus changshanensis).</title>
        <authorList>
            <person name="Miao C."/>
            <person name="Chen W."/>
            <person name="Wu Y."/>
            <person name="Wang L."/>
            <person name="Zhao S."/>
            <person name="Grierson D."/>
            <person name="Xu C."/>
            <person name="Chen K."/>
        </authorList>
    </citation>
    <scope>NUCLEOTIDE SEQUENCE [LARGE SCALE GENOMIC DNA]</scope>
    <source>
        <strain evidence="10">01-14</strain>
        <tissue evidence="10">Leaf</tissue>
    </source>
</reference>
<evidence type="ECO:0000259" key="9">
    <source>
        <dbReference type="Pfam" id="PF12076"/>
    </source>
</evidence>
<evidence type="ECO:0000256" key="3">
    <source>
        <dbReference type="ARBA" id="ARBA00022692"/>
    </source>
</evidence>
<keyword evidence="4 7" id="KW-1133">Transmembrane helix</keyword>
<dbReference type="InterPro" id="IPR006694">
    <property type="entry name" value="Fatty_acid_hydroxylase"/>
</dbReference>
<comment type="similarity">
    <text evidence="2">Belongs to the sterol desaturase family.</text>
</comment>
<keyword evidence="3 7" id="KW-0812">Transmembrane</keyword>
<feature type="domain" description="Fatty acid hydroxylase" evidence="8">
    <location>
        <begin position="170"/>
        <end position="307"/>
    </location>
</feature>
<dbReference type="GO" id="GO:0005506">
    <property type="term" value="F:iron ion binding"/>
    <property type="evidence" value="ECO:0007669"/>
    <property type="project" value="InterPro"/>
</dbReference>
<feature type="region of interest" description="Disordered" evidence="6">
    <location>
        <begin position="1"/>
        <end position="37"/>
    </location>
</feature>
<evidence type="ECO:0000313" key="10">
    <source>
        <dbReference type="EMBL" id="KAK9202631.1"/>
    </source>
</evidence>
<feature type="transmembrane region" description="Helical" evidence="7">
    <location>
        <begin position="371"/>
        <end position="391"/>
    </location>
</feature>
<feature type="transmembrane region" description="Helical" evidence="7">
    <location>
        <begin position="161"/>
        <end position="180"/>
    </location>
</feature>
<feature type="compositionally biased region" description="Basic and acidic residues" evidence="6">
    <location>
        <begin position="1"/>
        <end position="27"/>
    </location>
</feature>
<gene>
    <name evidence="10" type="ORF">WN944_017843</name>
</gene>
<feature type="transmembrane region" description="Helical" evidence="7">
    <location>
        <begin position="259"/>
        <end position="278"/>
    </location>
</feature>
<keyword evidence="5 7" id="KW-0472">Membrane</keyword>
<sequence>MAIDEMAKSSEFSETKREKAQALETKEPAQQTYKSPPATGILTEWPWKPLGSFKHVLLAPWAMHSIYCFIGSRKSERDYAYFLIFPFLLLRMLHDQIWISLSRYRTAKRNNRIVDKTIEFDQVDRERNWDDQIVFNGLIFYIVRMLIPPSYSNLPFWRSDGVILTILMHMGPVEFFYYWFHRALHHHYLYSRYHSHHHSSIVTEPITSVIHPFAEHIVYFLLFAIPLVTTVVLKNASIASFAGYIIYVDFMNNMGHCNFEFIPMWLFTVFPPLKFLMYTPSYHSLHHTQFRTNYSLFMPIYDYIYGTIDRSSDSVYEKSLKRSGEEEESADDVDVVHLTHLTTPESIYHLRIGFASLASKPHRYTYTLSQWYLQLLWPFTASCSVLVSWIYGRTFVSESNTLDKLKLQTWVVPRYIVQYNLPWRREAINSLIEEAILEADAKGVKVISLGLLNQGEELNRNGEIYLERHPNKLKIKVVDGSSLAAAVVVNSLPKATAHVLLRGTVTANKVANAVASSLCQMGIKVATLCKDDYEKLKLGIPVEAQHNLVLSTSYAAHKTKIWLVGDDLTGKEQARAPKGTIFIPYTQIPPRKLRKDCFYHSTPAMIIPPSLNNMHSCENWLGRRVMSAWRIAGIVHALEGWDLNECGRTMCDIHQVWHASLRHGFRPLFPVA</sequence>
<accession>A0AAP0MGC9</accession>
<evidence type="ECO:0000256" key="5">
    <source>
        <dbReference type="ARBA" id="ARBA00023136"/>
    </source>
</evidence>
<dbReference type="Proteomes" id="UP001428341">
    <property type="component" value="Unassembled WGS sequence"/>
</dbReference>
<dbReference type="InterPro" id="IPR050307">
    <property type="entry name" value="Sterol_Desaturase_Related"/>
</dbReference>